<evidence type="ECO:0000256" key="7">
    <source>
        <dbReference type="ARBA" id="ARBA00023239"/>
    </source>
</evidence>
<dbReference type="SUPFAM" id="SSF143081">
    <property type="entry name" value="BB1717-like"/>
    <property type="match status" value="1"/>
</dbReference>
<comment type="caution">
    <text evidence="8">The sequence shown here is derived from an EMBL/GenBank/DDBJ whole genome shotgun (WGS) entry which is preliminary data.</text>
</comment>
<evidence type="ECO:0000256" key="4">
    <source>
        <dbReference type="ARBA" id="ARBA00022801"/>
    </source>
</evidence>
<evidence type="ECO:0000256" key="6">
    <source>
        <dbReference type="ARBA" id="ARBA00023125"/>
    </source>
</evidence>
<evidence type="ECO:0000256" key="1">
    <source>
        <dbReference type="ARBA" id="ARBA00008136"/>
    </source>
</evidence>
<keyword evidence="4" id="KW-0378">Hydrolase</keyword>
<dbReference type="Pfam" id="PF02586">
    <property type="entry name" value="SRAP"/>
    <property type="match status" value="1"/>
</dbReference>
<dbReference type="PANTHER" id="PTHR13604:SF0">
    <property type="entry name" value="ABASIC SITE PROCESSING PROTEIN HMCES"/>
    <property type="match status" value="1"/>
</dbReference>
<dbReference type="PANTHER" id="PTHR13604">
    <property type="entry name" value="DC12-RELATED"/>
    <property type="match status" value="1"/>
</dbReference>
<reference evidence="8" key="1">
    <citation type="journal article" date="2014" name="Front. Microbiol.">
        <title>High frequency of phylogenetically diverse reductive dehalogenase-homologous genes in deep subseafloor sedimentary metagenomes.</title>
        <authorList>
            <person name="Kawai M."/>
            <person name="Futagami T."/>
            <person name="Toyoda A."/>
            <person name="Takaki Y."/>
            <person name="Nishi S."/>
            <person name="Hori S."/>
            <person name="Arai W."/>
            <person name="Tsubouchi T."/>
            <person name="Morono Y."/>
            <person name="Uchiyama I."/>
            <person name="Ito T."/>
            <person name="Fujiyama A."/>
            <person name="Inagaki F."/>
            <person name="Takami H."/>
        </authorList>
    </citation>
    <scope>NUCLEOTIDE SEQUENCE</scope>
    <source>
        <strain evidence="8">Expedition CK06-06</strain>
    </source>
</reference>
<gene>
    <name evidence="8" type="ORF">S06H3_34963</name>
</gene>
<dbReference type="GO" id="GO:0008233">
    <property type="term" value="F:peptidase activity"/>
    <property type="evidence" value="ECO:0007669"/>
    <property type="project" value="UniProtKB-KW"/>
</dbReference>
<accession>X1NLM5</accession>
<dbReference type="InterPro" id="IPR003738">
    <property type="entry name" value="SRAP"/>
</dbReference>
<evidence type="ECO:0008006" key="9">
    <source>
        <dbReference type="Google" id="ProtNLM"/>
    </source>
</evidence>
<keyword evidence="2" id="KW-0645">Protease</keyword>
<evidence type="ECO:0000256" key="2">
    <source>
        <dbReference type="ARBA" id="ARBA00022670"/>
    </source>
</evidence>
<dbReference type="GO" id="GO:0003697">
    <property type="term" value="F:single-stranded DNA binding"/>
    <property type="evidence" value="ECO:0007669"/>
    <property type="project" value="InterPro"/>
</dbReference>
<evidence type="ECO:0000256" key="5">
    <source>
        <dbReference type="ARBA" id="ARBA00023124"/>
    </source>
</evidence>
<dbReference type="GO" id="GO:0106300">
    <property type="term" value="P:protein-DNA covalent cross-linking repair"/>
    <property type="evidence" value="ECO:0007669"/>
    <property type="project" value="InterPro"/>
</dbReference>
<proteinExistence type="inferred from homology"/>
<organism evidence="8">
    <name type="scientific">marine sediment metagenome</name>
    <dbReference type="NCBI Taxonomy" id="412755"/>
    <lineage>
        <taxon>unclassified sequences</taxon>
        <taxon>metagenomes</taxon>
        <taxon>ecological metagenomes</taxon>
    </lineage>
</organism>
<feature type="non-terminal residue" evidence="8">
    <location>
        <position position="1"/>
    </location>
</feature>
<dbReference type="InterPro" id="IPR036590">
    <property type="entry name" value="SRAP-like"/>
</dbReference>
<dbReference type="EMBL" id="BARV01021047">
    <property type="protein sequence ID" value="GAI19584.1"/>
    <property type="molecule type" value="Genomic_DNA"/>
</dbReference>
<comment type="similarity">
    <text evidence="1">Belongs to the SOS response-associated peptidase family.</text>
</comment>
<keyword evidence="7" id="KW-0456">Lyase</keyword>
<protein>
    <recommendedName>
        <fullName evidence="9">Abasic site processing protein</fullName>
    </recommendedName>
</protein>
<evidence type="ECO:0000256" key="3">
    <source>
        <dbReference type="ARBA" id="ARBA00022763"/>
    </source>
</evidence>
<evidence type="ECO:0000313" key="8">
    <source>
        <dbReference type="EMBL" id="GAI19584.1"/>
    </source>
</evidence>
<dbReference type="GO" id="GO:0016829">
    <property type="term" value="F:lyase activity"/>
    <property type="evidence" value="ECO:0007669"/>
    <property type="project" value="UniProtKB-KW"/>
</dbReference>
<dbReference type="AlphaFoldDB" id="X1NLM5"/>
<name>X1NLM5_9ZZZZ</name>
<sequence length="52" mass="6147">WDKWKSPEGKEVESCSILTTEPNKVVEPIHKRMPVIIDPKDFDLWLNPENQE</sequence>
<keyword evidence="3" id="KW-0227">DNA damage</keyword>
<keyword evidence="5" id="KW-0190">Covalent protein-DNA linkage</keyword>
<dbReference type="GO" id="GO:0006508">
    <property type="term" value="P:proteolysis"/>
    <property type="evidence" value="ECO:0007669"/>
    <property type="project" value="UniProtKB-KW"/>
</dbReference>
<keyword evidence="6" id="KW-0238">DNA-binding</keyword>
<dbReference type="Gene3D" id="3.90.1680.10">
    <property type="entry name" value="SOS response associated peptidase-like"/>
    <property type="match status" value="1"/>
</dbReference>